<feature type="region of interest" description="Disordered" evidence="2">
    <location>
        <begin position="1"/>
        <end position="57"/>
    </location>
</feature>
<gene>
    <name evidence="3" type="ORF">HKK74_29205</name>
</gene>
<dbReference type="PANTHER" id="PTHR34297">
    <property type="entry name" value="HYPOTHETICAL CYTOSOLIC PROTEIN-RELATED"/>
    <property type="match status" value="1"/>
</dbReference>
<evidence type="ECO:0000256" key="2">
    <source>
        <dbReference type="SAM" id="MobiDB-lite"/>
    </source>
</evidence>
<keyword evidence="4" id="KW-1185">Reference proteome</keyword>
<dbReference type="Pfam" id="PF03780">
    <property type="entry name" value="Asp23"/>
    <property type="match status" value="1"/>
</dbReference>
<proteinExistence type="inferred from homology"/>
<comment type="caution">
    <text evidence="3">The sequence shown here is derived from an EMBL/GenBank/DDBJ whole genome shotgun (WGS) entry which is preliminary data.</text>
</comment>
<name>A0ABR7LXN6_9ACTN</name>
<dbReference type="InterPro" id="IPR005531">
    <property type="entry name" value="Asp23"/>
</dbReference>
<dbReference type="RefSeq" id="WP_187246586.1">
    <property type="nucleotide sequence ID" value="NZ_BAAAOK010000025.1"/>
</dbReference>
<dbReference type="Proteomes" id="UP000805614">
    <property type="component" value="Unassembled WGS sequence"/>
</dbReference>
<evidence type="ECO:0000313" key="4">
    <source>
        <dbReference type="Proteomes" id="UP000805614"/>
    </source>
</evidence>
<evidence type="ECO:0000256" key="1">
    <source>
        <dbReference type="ARBA" id="ARBA00005721"/>
    </source>
</evidence>
<feature type="compositionally biased region" description="Polar residues" evidence="2">
    <location>
        <begin position="1"/>
        <end position="11"/>
    </location>
</feature>
<feature type="compositionally biased region" description="Low complexity" evidence="2">
    <location>
        <begin position="42"/>
        <end position="56"/>
    </location>
</feature>
<comment type="similarity">
    <text evidence="1">Belongs to the asp23 family.</text>
</comment>
<dbReference type="EMBL" id="JABVEC010000028">
    <property type="protein sequence ID" value="MBC6469539.1"/>
    <property type="molecule type" value="Genomic_DNA"/>
</dbReference>
<dbReference type="PANTHER" id="PTHR34297:SF3">
    <property type="entry name" value="ALKALINE SHOCK PROTEIN 23"/>
    <property type="match status" value="1"/>
</dbReference>
<accession>A0ABR7LXN6</accession>
<reference evidence="3 4" key="1">
    <citation type="submission" date="2020-06" db="EMBL/GenBank/DDBJ databases">
        <title>Actinomadura xiongansis sp. nov., isolated from soil of Baiyangdian.</title>
        <authorList>
            <person name="Zhang X."/>
        </authorList>
    </citation>
    <scope>NUCLEOTIDE SEQUENCE [LARGE SCALE GENOMIC DNA]</scope>
    <source>
        <strain evidence="3 4">HBUM206468</strain>
    </source>
</reference>
<sequence length="189" mass="20037">MPDTTSENKAVSANKAVSERTASESRAGSTAGQVVKPPTQPAQPARRPAGAGPAYASLSTDMGTTHISEAVVAKIAGMATREIPGVHSMGRGIARRLGRMRAMVPGQTDASMVTQGVETEVGEKEAAIDLDIVTWYGQSIVEISEAVRANVIERVESMTGLRVVEVNINVDDVFIEGQEEKPPEKPRVQ</sequence>
<evidence type="ECO:0000313" key="3">
    <source>
        <dbReference type="EMBL" id="MBC6469539.1"/>
    </source>
</evidence>
<protein>
    <submittedName>
        <fullName evidence="3">Asp23/Gls24 family envelope stress response protein</fullName>
    </submittedName>
</protein>
<organism evidence="3 4">
    <name type="scientific">Actinomadura alba</name>
    <dbReference type="NCBI Taxonomy" id="406431"/>
    <lineage>
        <taxon>Bacteria</taxon>
        <taxon>Bacillati</taxon>
        <taxon>Actinomycetota</taxon>
        <taxon>Actinomycetes</taxon>
        <taxon>Streptosporangiales</taxon>
        <taxon>Thermomonosporaceae</taxon>
        <taxon>Actinomadura</taxon>
    </lineage>
</organism>